<protein>
    <submittedName>
        <fullName evidence="1">Uncharacterized protein</fullName>
    </submittedName>
</protein>
<dbReference type="GeneID" id="95358162"/>
<dbReference type="EMBL" id="BNBO01000098">
    <property type="protein sequence ID" value="GHE26995.1"/>
    <property type="molecule type" value="Genomic_DNA"/>
</dbReference>
<comment type="caution">
    <text evidence="1">The sequence shown here is derived from an EMBL/GenBank/DDBJ whole genome shotgun (WGS) entry which is preliminary data.</text>
</comment>
<proteinExistence type="predicted"/>
<organism evidence="1 2">
    <name type="scientific">Kitasatospora indigofera</name>
    <dbReference type="NCBI Taxonomy" id="67307"/>
    <lineage>
        <taxon>Bacteria</taxon>
        <taxon>Bacillati</taxon>
        <taxon>Actinomycetota</taxon>
        <taxon>Actinomycetes</taxon>
        <taxon>Kitasatosporales</taxon>
        <taxon>Streptomycetaceae</taxon>
        <taxon>Kitasatospora</taxon>
    </lineage>
</organism>
<name>A0A918YWB7_9ACTN</name>
<sequence>MTDIDTAVVDSNASSATILATIFNKSSRTIATGGTVRLTAAPFGTGNSADATFGSIAPGGQETQIVNWDLQQDDEGHSPYPTAARYFLSAEGGGACSGGTGENPEGIAGVRFSIFDSDWS</sequence>
<evidence type="ECO:0000313" key="1">
    <source>
        <dbReference type="EMBL" id="GHE26995.1"/>
    </source>
</evidence>
<gene>
    <name evidence="1" type="ORF">GCM10018781_79550</name>
</gene>
<reference evidence="1" key="1">
    <citation type="journal article" date="2014" name="Int. J. Syst. Evol. Microbiol.">
        <title>Complete genome sequence of Corynebacterium casei LMG S-19264T (=DSM 44701T), isolated from a smear-ripened cheese.</title>
        <authorList>
            <consortium name="US DOE Joint Genome Institute (JGI-PGF)"/>
            <person name="Walter F."/>
            <person name="Albersmeier A."/>
            <person name="Kalinowski J."/>
            <person name="Ruckert C."/>
        </authorList>
    </citation>
    <scope>NUCLEOTIDE SEQUENCE</scope>
    <source>
        <strain evidence="1">JCM 4646</strain>
    </source>
</reference>
<dbReference type="AlphaFoldDB" id="A0A918YWB7"/>
<reference evidence="1" key="2">
    <citation type="submission" date="2020-09" db="EMBL/GenBank/DDBJ databases">
        <authorList>
            <person name="Sun Q."/>
            <person name="Ohkuma M."/>
        </authorList>
    </citation>
    <scope>NUCLEOTIDE SEQUENCE</scope>
    <source>
        <strain evidence="1">JCM 4646</strain>
    </source>
</reference>
<accession>A0A918YWB7</accession>
<keyword evidence="2" id="KW-1185">Reference proteome</keyword>
<dbReference type="Proteomes" id="UP000617734">
    <property type="component" value="Unassembled WGS sequence"/>
</dbReference>
<evidence type="ECO:0000313" key="2">
    <source>
        <dbReference type="Proteomes" id="UP000617734"/>
    </source>
</evidence>
<dbReference type="RefSeq" id="WP_190215810.1">
    <property type="nucleotide sequence ID" value="NZ_BNBO01000098.1"/>
</dbReference>